<organism evidence="3 4">
    <name type="scientific">Candidatus Venteria ishoeyi</name>
    <dbReference type="NCBI Taxonomy" id="1899563"/>
    <lineage>
        <taxon>Bacteria</taxon>
        <taxon>Pseudomonadati</taxon>
        <taxon>Pseudomonadota</taxon>
        <taxon>Gammaproteobacteria</taxon>
        <taxon>Thiotrichales</taxon>
        <taxon>Thiotrichaceae</taxon>
        <taxon>Venteria</taxon>
    </lineage>
</organism>
<protein>
    <submittedName>
        <fullName evidence="3">Caspase domain protein</fullName>
    </submittedName>
</protein>
<evidence type="ECO:0000313" key="3">
    <source>
        <dbReference type="EMBL" id="SEH07308.1"/>
    </source>
</evidence>
<dbReference type="AlphaFoldDB" id="A0A1H6FB50"/>
<feature type="signal peptide" evidence="1">
    <location>
        <begin position="1"/>
        <end position="18"/>
    </location>
</feature>
<keyword evidence="1" id="KW-0732">Signal</keyword>
<dbReference type="InterPro" id="IPR011460">
    <property type="entry name" value="Lcl_C"/>
</dbReference>
<dbReference type="InterPro" id="IPR029030">
    <property type="entry name" value="Caspase-like_dom_sf"/>
</dbReference>
<dbReference type="InterPro" id="IPR001309">
    <property type="entry name" value="Pept_C14_p20"/>
</dbReference>
<dbReference type="OrthoDB" id="5624771at2"/>
<dbReference type="Pfam" id="PF07603">
    <property type="entry name" value="Lcl_C"/>
    <property type="match status" value="1"/>
</dbReference>
<gene>
    <name evidence="3" type="ORF">MBHS_03183</name>
</gene>
<feature type="chain" id="PRO_5014860875" evidence="1">
    <location>
        <begin position="19"/>
        <end position="480"/>
    </location>
</feature>
<keyword evidence="4" id="KW-1185">Reference proteome</keyword>
<dbReference type="RefSeq" id="WP_103920968.1">
    <property type="nucleotide sequence ID" value="NZ_FMSV02000528.1"/>
</dbReference>
<evidence type="ECO:0000313" key="4">
    <source>
        <dbReference type="Proteomes" id="UP000236724"/>
    </source>
</evidence>
<proteinExistence type="predicted"/>
<evidence type="ECO:0000259" key="2">
    <source>
        <dbReference type="PROSITE" id="PS50208"/>
    </source>
</evidence>
<dbReference type="PROSITE" id="PS50208">
    <property type="entry name" value="CASPASE_P20"/>
    <property type="match status" value="1"/>
</dbReference>
<dbReference type="GO" id="GO:0006508">
    <property type="term" value="P:proteolysis"/>
    <property type="evidence" value="ECO:0007669"/>
    <property type="project" value="InterPro"/>
</dbReference>
<accession>A0A1H6FB50</accession>
<dbReference type="Pfam" id="PF00656">
    <property type="entry name" value="Peptidase_C14"/>
    <property type="match status" value="1"/>
</dbReference>
<dbReference type="GO" id="GO:0004197">
    <property type="term" value="F:cysteine-type endopeptidase activity"/>
    <property type="evidence" value="ECO:0007669"/>
    <property type="project" value="InterPro"/>
</dbReference>
<reference evidence="3 4" key="1">
    <citation type="submission" date="2016-10" db="EMBL/GenBank/DDBJ databases">
        <authorList>
            <person name="de Groot N.N."/>
        </authorList>
    </citation>
    <scope>NUCLEOTIDE SEQUENCE [LARGE SCALE GENOMIC DNA]</scope>
    <source>
        <strain evidence="3">MBHS1</strain>
    </source>
</reference>
<feature type="domain" description="Caspase family p20" evidence="2">
    <location>
        <begin position="18"/>
        <end position="170"/>
    </location>
</feature>
<dbReference type="PANTHER" id="PTHR22576:SF37">
    <property type="entry name" value="MUCOSA-ASSOCIATED LYMPHOID TISSUE LYMPHOMA TRANSLOCATION PROTEIN 1"/>
    <property type="match status" value="1"/>
</dbReference>
<dbReference type="Gene3D" id="3.40.50.1460">
    <property type="match status" value="1"/>
</dbReference>
<dbReference type="PANTHER" id="PTHR22576">
    <property type="entry name" value="MUCOSA ASSOCIATED LYMPHOID TISSUE LYMPHOMA TRANSLOCATION PROTEIN 1/PARACASPASE"/>
    <property type="match status" value="1"/>
</dbReference>
<dbReference type="EMBL" id="FMSV02000528">
    <property type="protein sequence ID" value="SEH07308.1"/>
    <property type="molecule type" value="Genomic_DNA"/>
</dbReference>
<dbReference type="SUPFAM" id="SSF52129">
    <property type="entry name" value="Caspase-like"/>
    <property type="match status" value="1"/>
</dbReference>
<sequence length="480" mass="53724">MKKLILLYLLLFTPLSAAKQIALVIGNENYPQISQRNLFGPLPNPHEDAKDMKDLLASYGFQVYLLKDAGKSQMEYAVNCLIGLESNRRKCPPRYRIAAGDTVLFYYSGHGAQVWETGDYYNYLAAANRAYADGVDLQTYGLNAHWILGKLENSPAKVKLMFLDACRNRIAESGKKGMGAAGFALMQPDGALVSYAAGSNQIAWGRPRERNSLYTRYLLQILKQQANQPISRVVKLVRDAVFLQTQKDKRAGKRVEIQKPKNEDDLIGDYCMAGCGAIALVQEKQEQQSAQPQAVPETTRTPSQAQGQRIKHYVAYANGTAVDTKTGLMWMRCAVGQEWDGVTCQGEAKKMDWDTAKQQSTSYAGYEDWRIPTIEELRSLVYCSNGKPNYFSMANDTDNDWSNDVAIDWGCAGNPGKDHKYPTIVQTVFPNTPSSLFRSDSFHDSSSSILQYINFLYGFDSNAILLRSTSVHMRLVRGRQ</sequence>
<evidence type="ECO:0000256" key="1">
    <source>
        <dbReference type="SAM" id="SignalP"/>
    </source>
</evidence>
<dbReference type="InterPro" id="IPR011600">
    <property type="entry name" value="Pept_C14_caspase"/>
</dbReference>
<name>A0A1H6FB50_9GAMM</name>
<dbReference type="Proteomes" id="UP000236724">
    <property type="component" value="Unassembled WGS sequence"/>
</dbReference>
<dbReference type="InterPro" id="IPR052039">
    <property type="entry name" value="Caspase-related_regulators"/>
</dbReference>